<dbReference type="Proteomes" id="UP001139485">
    <property type="component" value="Unassembled WGS sequence"/>
</dbReference>
<organism evidence="2 3">
    <name type="scientific">Nocardioides bruguierae</name>
    <dbReference type="NCBI Taxonomy" id="2945102"/>
    <lineage>
        <taxon>Bacteria</taxon>
        <taxon>Bacillati</taxon>
        <taxon>Actinomycetota</taxon>
        <taxon>Actinomycetes</taxon>
        <taxon>Propionibacteriales</taxon>
        <taxon>Nocardioidaceae</taxon>
        <taxon>Nocardioides</taxon>
    </lineage>
</organism>
<dbReference type="Pfam" id="PF18934">
    <property type="entry name" value="DUF5682"/>
    <property type="match status" value="1"/>
</dbReference>
<keyword evidence="3" id="KW-1185">Reference proteome</keyword>
<comment type="caution">
    <text evidence="2">The sequence shown here is derived from an EMBL/GenBank/DDBJ whole genome shotgun (WGS) entry which is preliminary data.</text>
</comment>
<dbReference type="PANTHER" id="PTHR30634:SF16">
    <property type="entry name" value="OUTER-MEMBRANE LIPOPROTEIN LOLB"/>
    <property type="match status" value="1"/>
</dbReference>
<dbReference type="InterPro" id="IPR050458">
    <property type="entry name" value="LolB"/>
</dbReference>
<proteinExistence type="predicted"/>
<name>A0A9X2DBE1_9ACTN</name>
<evidence type="ECO:0000256" key="1">
    <source>
        <dbReference type="SAM" id="MobiDB-lite"/>
    </source>
</evidence>
<protein>
    <submittedName>
        <fullName evidence="2">DUF5682 family protein</fullName>
    </submittedName>
</protein>
<feature type="region of interest" description="Disordered" evidence="1">
    <location>
        <begin position="126"/>
        <end position="160"/>
    </location>
</feature>
<accession>A0A9X2DBE1</accession>
<sequence>MTSADAATGTEPPLFRHAGVHVLGVRHHGPGSARSVLRALTELEPDAVVIEGAPELDALVPHAGDAGLVPPVAGLVYVADEPRRASFYPLAEFSPEWVALRWAAERGVPVGFADLPAAHAFALASAAAAEPDAEPTADEPDADEDEGSDAGEQRPAASRLDPLATLARAAGYEDAERWWEDAVEHRRGGHDSVLPAFAAVSQAMAEVRAIEESREGFTDVENDRREASMRRVLRAVAAEHEVVAVVCGAYHAPRLEESAWPPKSHDTRTLTKLPKVKVTATWAPWSAGRLATESGYGAGVTSPGWYQHLFAAWRDGTDVVSGWLARVARELRTEGIDAPPASVVETVRAAEALAALRDRPSVGLSELTDATTAVLCGGSELPMRLIHDRLVVGSALGSVPEHLPRTPLAQDLAKQQRSCRLKVTPEPQTVSLDLRRDAGRARSLLLHRLRLLGVGWGTELPGWGAGTFREEWELAWEPELEVAVVEAGLHGTTVLDAASGKVAEEARRAGDLATLGGLVEQCLLAELPDAVGPVVDALAERTAQHADALALLRAVEPLARTRRYGDVRGSDTHRVAEVLRTIARRGSVGLRPACVTLDDDAAEAMRAAVDAAHRGLALLEGDPLAGDLGPAWTQALGAVAGDDRVHGSVAGRACRLLLDGGHLAADEAAARMGRRLSRGADAAAGAAWLDGFLDGDALLLLHDATLLGLVDQWVAGVPEETFEDLLPLLRRTFSRYTPPERAQIGTRLRRGPKPAASSSEERLDLGLGMPAALTVAEMLGLPLRAAADVLDDVADDQEVSA</sequence>
<dbReference type="RefSeq" id="WP_250827892.1">
    <property type="nucleotide sequence ID" value="NZ_JAMOIL010000018.1"/>
</dbReference>
<reference evidence="2" key="1">
    <citation type="submission" date="2022-05" db="EMBL/GenBank/DDBJ databases">
        <authorList>
            <person name="Tuo L."/>
        </authorList>
    </citation>
    <scope>NUCLEOTIDE SEQUENCE</scope>
    <source>
        <strain evidence="2">BSK12Z-4</strain>
    </source>
</reference>
<gene>
    <name evidence="2" type="ORF">M8330_14310</name>
</gene>
<evidence type="ECO:0000313" key="3">
    <source>
        <dbReference type="Proteomes" id="UP001139485"/>
    </source>
</evidence>
<evidence type="ECO:0000313" key="2">
    <source>
        <dbReference type="EMBL" id="MCM0621464.1"/>
    </source>
</evidence>
<dbReference type="EMBL" id="JAMOIL010000018">
    <property type="protein sequence ID" value="MCM0621464.1"/>
    <property type="molecule type" value="Genomic_DNA"/>
</dbReference>
<dbReference type="PANTHER" id="PTHR30634">
    <property type="entry name" value="OUTER MEMBRANE LOLAB LIPOPROTEIN INSERTION APPARATUS"/>
    <property type="match status" value="1"/>
</dbReference>
<dbReference type="AlphaFoldDB" id="A0A9X2DBE1"/>
<feature type="compositionally biased region" description="Acidic residues" evidence="1">
    <location>
        <begin position="131"/>
        <end position="149"/>
    </location>
</feature>
<dbReference type="InterPro" id="IPR043737">
    <property type="entry name" value="DUF5682"/>
</dbReference>